<dbReference type="Proteomes" id="UP000033428">
    <property type="component" value="Unassembled WGS sequence"/>
</dbReference>
<evidence type="ECO:0000313" key="1">
    <source>
        <dbReference type="EMBL" id="KJJ85279.1"/>
    </source>
</evidence>
<keyword evidence="2" id="KW-1185">Reference proteome</keyword>
<protein>
    <submittedName>
        <fullName evidence="1">Uncharacterized protein</fullName>
    </submittedName>
</protein>
<dbReference type="AlphaFoldDB" id="A0A0F0CTD0"/>
<sequence length="52" mass="6116">MANKNKFEIRDKDFTPISPKNLIKISENKKIIPDKITLIKTERIVKTKPYES</sequence>
<evidence type="ECO:0000313" key="2">
    <source>
        <dbReference type="Proteomes" id="UP000033428"/>
    </source>
</evidence>
<reference evidence="1 2" key="1">
    <citation type="submission" date="2015-02" db="EMBL/GenBank/DDBJ databases">
        <title>Single-cell genomics of uncultivated deep-branching MTB reveals a conserved set of magnetosome genes.</title>
        <authorList>
            <person name="Kolinko S."/>
            <person name="Richter M."/>
            <person name="Glockner F.O."/>
            <person name="Brachmann A."/>
            <person name="Schuler D."/>
        </authorList>
    </citation>
    <scope>NUCLEOTIDE SEQUENCE [LARGE SCALE GENOMIC DNA]</scope>
    <source>
        <strain evidence="1">SKK-01</strain>
    </source>
</reference>
<proteinExistence type="predicted"/>
<name>A0A0F0CTD0_9BACT</name>
<organism evidence="1 2">
    <name type="scientific">Candidatus Omnitrophus magneticus</name>
    <dbReference type="NCBI Taxonomy" id="1609969"/>
    <lineage>
        <taxon>Bacteria</taxon>
        <taxon>Pseudomonadati</taxon>
        <taxon>Candidatus Omnitrophota</taxon>
        <taxon>Candidatus Omnitrophus</taxon>
    </lineage>
</organism>
<dbReference type="EMBL" id="JYNY01000195">
    <property type="protein sequence ID" value="KJJ85279.1"/>
    <property type="molecule type" value="Genomic_DNA"/>
</dbReference>
<comment type="caution">
    <text evidence="1">The sequence shown here is derived from an EMBL/GenBank/DDBJ whole genome shotgun (WGS) entry which is preliminary data.</text>
</comment>
<gene>
    <name evidence="1" type="ORF">OMAG_000853</name>
</gene>
<accession>A0A0F0CTD0</accession>
<feature type="non-terminal residue" evidence="1">
    <location>
        <position position="52"/>
    </location>
</feature>